<evidence type="ECO:0000313" key="3">
    <source>
        <dbReference type="Proteomes" id="UP000257131"/>
    </source>
</evidence>
<dbReference type="SUPFAM" id="SSF46626">
    <property type="entry name" value="Cytochrome c"/>
    <property type="match status" value="1"/>
</dbReference>
<evidence type="ECO:0000313" key="2">
    <source>
        <dbReference type="EMBL" id="REC57294.1"/>
    </source>
</evidence>
<protein>
    <submittedName>
        <fullName evidence="2">Cytochrome c</fullName>
    </submittedName>
</protein>
<evidence type="ECO:0000256" key="1">
    <source>
        <dbReference type="SAM" id="SignalP"/>
    </source>
</evidence>
<dbReference type="Proteomes" id="UP000257131">
    <property type="component" value="Unassembled WGS sequence"/>
</dbReference>
<keyword evidence="1" id="KW-0732">Signal</keyword>
<dbReference type="Gene3D" id="1.10.760.10">
    <property type="entry name" value="Cytochrome c-like domain"/>
    <property type="match status" value="1"/>
</dbReference>
<accession>A0A3D9BUT3</accession>
<sequence>MIAPRTTRAAALLAALGAPAAAQGPQERPEPMRPVVVEPSAREYLNSCASCHGADGTGAGFLTRVFRGVDPGDLTQLAARNGGVFPLEHVFAVIDGREEVAAHGPRRMPVWGERYMIEELTERGPDELNSLRVRNRVYALVHYLQSIQEREDAATD</sequence>
<organism evidence="2 3">
    <name type="scientific">Rhodosalinus sediminis</name>
    <dbReference type="NCBI Taxonomy" id="1940533"/>
    <lineage>
        <taxon>Bacteria</taxon>
        <taxon>Pseudomonadati</taxon>
        <taxon>Pseudomonadota</taxon>
        <taxon>Alphaproteobacteria</taxon>
        <taxon>Rhodobacterales</taxon>
        <taxon>Paracoccaceae</taxon>
        <taxon>Rhodosalinus</taxon>
    </lineage>
</organism>
<gene>
    <name evidence="2" type="ORF">DRV84_07535</name>
</gene>
<reference evidence="2 3" key="1">
    <citation type="journal article" date="2017" name="Int. J. Syst. Evol. Microbiol.">
        <title>Rhodosalinus sediminis gen. nov., sp. nov., isolated from marine saltern.</title>
        <authorList>
            <person name="Guo L.Y."/>
            <person name="Ling S.K."/>
            <person name="Li C.M."/>
            <person name="Chen G.J."/>
            <person name="Du Z.J."/>
        </authorList>
    </citation>
    <scope>NUCLEOTIDE SEQUENCE [LARGE SCALE GENOMIC DNA]</scope>
    <source>
        <strain evidence="2 3">WDN1C137</strain>
    </source>
</reference>
<dbReference type="GO" id="GO:0020037">
    <property type="term" value="F:heme binding"/>
    <property type="evidence" value="ECO:0007669"/>
    <property type="project" value="InterPro"/>
</dbReference>
<dbReference type="AlphaFoldDB" id="A0A3D9BUT3"/>
<dbReference type="OrthoDB" id="5514238at2"/>
<feature type="signal peptide" evidence="1">
    <location>
        <begin position="1"/>
        <end position="20"/>
    </location>
</feature>
<dbReference type="EMBL" id="QOHR01000007">
    <property type="protein sequence ID" value="REC57294.1"/>
    <property type="molecule type" value="Genomic_DNA"/>
</dbReference>
<dbReference type="InterPro" id="IPR036909">
    <property type="entry name" value="Cyt_c-like_dom_sf"/>
</dbReference>
<dbReference type="RefSeq" id="WP_115979280.1">
    <property type="nucleotide sequence ID" value="NZ_QOHR01000007.1"/>
</dbReference>
<name>A0A3D9BUT3_9RHOB</name>
<dbReference type="GO" id="GO:0009055">
    <property type="term" value="F:electron transfer activity"/>
    <property type="evidence" value="ECO:0007669"/>
    <property type="project" value="InterPro"/>
</dbReference>
<proteinExistence type="predicted"/>
<feature type="chain" id="PRO_5017737526" evidence="1">
    <location>
        <begin position="21"/>
        <end position="156"/>
    </location>
</feature>
<keyword evidence="3" id="KW-1185">Reference proteome</keyword>
<comment type="caution">
    <text evidence="2">The sequence shown here is derived from an EMBL/GenBank/DDBJ whole genome shotgun (WGS) entry which is preliminary data.</text>
</comment>